<comment type="caution">
    <text evidence="1">The sequence shown here is derived from an EMBL/GenBank/DDBJ whole genome shotgun (WGS) entry which is preliminary data.</text>
</comment>
<protein>
    <submittedName>
        <fullName evidence="1">Uncharacterized protein</fullName>
    </submittedName>
</protein>
<organism evidence="1">
    <name type="scientific">Ophidiomyces ophidiicola</name>
    <dbReference type="NCBI Taxonomy" id="1387563"/>
    <lineage>
        <taxon>Eukaryota</taxon>
        <taxon>Fungi</taxon>
        <taxon>Dikarya</taxon>
        <taxon>Ascomycota</taxon>
        <taxon>Pezizomycotina</taxon>
        <taxon>Eurotiomycetes</taxon>
        <taxon>Eurotiomycetidae</taxon>
        <taxon>Onygenales</taxon>
        <taxon>Onygenaceae</taxon>
        <taxon>Ophidiomyces</taxon>
    </lineage>
</organism>
<reference evidence="1" key="1">
    <citation type="journal article" date="2022" name="bioRxiv">
        <title>Population genetic analysis of Ophidiomyces ophidiicola, the causative agent of snake fungal disease, indicates recent introductions to the USA.</title>
        <authorList>
            <person name="Ladner J.T."/>
            <person name="Palmer J.M."/>
            <person name="Ettinger C.L."/>
            <person name="Stajich J.E."/>
            <person name="Farrell T.M."/>
            <person name="Glorioso B.M."/>
            <person name="Lawson B."/>
            <person name="Price S.J."/>
            <person name="Stengle A.G."/>
            <person name="Grear D.A."/>
            <person name="Lorch J.M."/>
        </authorList>
    </citation>
    <scope>NUCLEOTIDE SEQUENCE</scope>
    <source>
        <strain evidence="1">NWHC 24266-5</strain>
    </source>
</reference>
<name>A0ACB8V2U6_9EURO</name>
<gene>
    <name evidence="1" type="ORF">LOY88_001253</name>
</gene>
<dbReference type="EMBL" id="JALBCA010000013">
    <property type="protein sequence ID" value="KAI2391180.1"/>
    <property type="molecule type" value="Genomic_DNA"/>
</dbReference>
<accession>A0ACB8V2U6</accession>
<evidence type="ECO:0000313" key="1">
    <source>
        <dbReference type="EMBL" id="KAI2391180.1"/>
    </source>
</evidence>
<sequence length="1841" mass="205652">MAPPPEVYFPSLDSCLSTDTQLISWRSAYLRLTSSDAELQECDSLFSFLSCPESIRILSAPFDSFLRPSEQTKSAFESKTAAINAVSGSQSPCNFDEIKKDALWLSKTASIDEVSALRITVLNWQGRAENDLLNQFSNEEIASLRDAIGNKQLSQPTSGIEAVELLKGTARDASSFSPLSQDERQLELFQLYLSEKQWIIKLALYLLCVSLREDLPSSYTGSWPGPKESQARKHSKRDQLATLAFPKQREDDSGTHGTSIRACIDAIQLRLSNIDAGTDWLSQEAEYTRQLSITEEVVHIMQILFLRIQTSNKIPTSELLLLWLRVTIKYDFFDQHRPSTEQELVLFNSLQALTSIITLSFLKLRTATTLFETASKQPSNVSDVWGNIPPSFLSRQDIGELNEIFLKAADSEKLNASPAMFAWGIIMFSVREIALATREDRELRQAQNAVDAYNGSTPSAFGSGNADPSIYEDAYEKARNPAFDDDFVKFIISIAVDRCRVFDVMSSIMQHLDCISGLGHGSLVAQWARIEILDLVRASLEFLDYIPELLSTLLQILAVPNEEWNRGAIFPIINRNKVKDVFLRDETLMSKIFKIAKSRFPYEAINFLKLCRSLLDCDLSTDDGYPIVFPELETMETYTQMISPGFQGYQSTREDENANFVSLIQPLEMREVSSRKTAIDQPGTELIVIKESSMLPASTLGQVVNETKPAIIMWHHQYNCLAFLGMWLEQAAYNREAGFELDDGTVAEIISLLGDLVTSAQSLAKSKGIESCAKKILEMTSDGLSVQGDIISVIFDIFERNLQNATNKTTNHGLQTSMSCLSFLNALVPVIPGRVWPFLTRSSFIASGSNEGALPAIISAIEVNSGNFSFLLEAIQTFKLVVDDALKHVAVRKTAGNVTSKASHVAEYTAGAPSYVMSGLLQSFVRIMIDVYNSNASWRYNDIRQSLQLNILLTDTFQDILYYTYGVDDAENLDTKLTSVFAPSAKYLLSMLRPSSTEGIFFNPVLRLILSGYQTAPSENLYLRWLQPRLVTSVLRLSMTLIQAGWVPNSQMTVLETQLFNASPVLIRLYVLHPTYQLPVANLLELLVAHASTDSEHEPPSLLGHLGAQSSCRFLDILSKFDRPFDNITLTTSIWRFLTTIISKRQQWLAVFLLTGSSPRDALKKEKSSMKSKAFLQAALDLVSSIGEIPSHLAASILDFISKAQENWPWTTPQLRAHPDLFPKLVNFVAGMTMKRLAPYEQCLNTKIASLVADISAIYLHGAKELRDRTFFKTLIPLISWYSENAVEVDGYNASLHANLKRNFEMKYPGCSLFAIKKTSLDRPSFGADFFYDIVLGTKIFGYEFAWVGSRNQGFVDEVKRANENLSLVQAQMDLLRSFKFLAIEHCGDFMPDRGVQMSMVSVVRHCLTANSRSVPNENLFCKLHQIRAEFALALLQRLVQIQSKGNETFSLLQVAWDTIQFRHSTYETALANDDSEYYGMLLNILFLTLQFHVVGRTPPIPDTVTGKPEVSGHLAIVLDIVKVIIAGGFRSLTTYLHDEPQKVLPKDFALLTAILQTTLKVKNVDRIYEQITFHLANCDTIRYACTLFSWSYKLTVDGDPLYGELSILYLLELSCIPMMAEQMAVEGILVKLSTYRLTDVLRQPQGCDPFDHTPRLFTIWQAGILPLCLNLLYHVGRAAAEVSAFLNQFEGQLRRASDAFSIGHPTAVGNTFVPSSPHRGIGSAQSVKHLSLGIATEACSLGLISMIIRKFRKAGPSAGVDAERIQEIQWDHAQVKEDIEILLEKKSILRSRIAPTNEKEMTWSQTKPSTPTGGAGSLLEEKIVRELQTALSCIAGGEDD</sequence>
<proteinExistence type="predicted"/>